<evidence type="ECO:0000313" key="1">
    <source>
        <dbReference type="EMBL" id="KAI7993474.1"/>
    </source>
</evidence>
<keyword evidence="2" id="KW-1185">Reference proteome</keyword>
<name>A0ACC0FXR5_9ERIC</name>
<evidence type="ECO:0000313" key="2">
    <source>
        <dbReference type="Proteomes" id="UP001060215"/>
    </source>
</evidence>
<gene>
    <name evidence="1" type="ORF">LOK49_LG11G00797</name>
</gene>
<sequence length="70" mass="7845">MAAIEEEGSTSPLPERLDGENPVKMVIVMTVEPGFGGQKFMSKMMDKVHTLRKKYPSLDIEVSPFLTMML</sequence>
<dbReference type="EMBL" id="CM045769">
    <property type="protein sequence ID" value="KAI7993474.1"/>
    <property type="molecule type" value="Genomic_DNA"/>
</dbReference>
<organism evidence="1 2">
    <name type="scientific">Camellia lanceoleosa</name>
    <dbReference type="NCBI Taxonomy" id="1840588"/>
    <lineage>
        <taxon>Eukaryota</taxon>
        <taxon>Viridiplantae</taxon>
        <taxon>Streptophyta</taxon>
        <taxon>Embryophyta</taxon>
        <taxon>Tracheophyta</taxon>
        <taxon>Spermatophyta</taxon>
        <taxon>Magnoliopsida</taxon>
        <taxon>eudicotyledons</taxon>
        <taxon>Gunneridae</taxon>
        <taxon>Pentapetalae</taxon>
        <taxon>asterids</taxon>
        <taxon>Ericales</taxon>
        <taxon>Theaceae</taxon>
        <taxon>Camellia</taxon>
    </lineage>
</organism>
<proteinExistence type="predicted"/>
<accession>A0ACC0FXR5</accession>
<reference evidence="1 2" key="1">
    <citation type="journal article" date="2022" name="Plant J.">
        <title>Chromosome-level genome of Camellia lanceoleosa provides a valuable resource for understanding genome evolution and self-incompatibility.</title>
        <authorList>
            <person name="Gong W."/>
            <person name="Xiao S."/>
            <person name="Wang L."/>
            <person name="Liao Z."/>
            <person name="Chang Y."/>
            <person name="Mo W."/>
            <person name="Hu G."/>
            <person name="Li W."/>
            <person name="Zhao G."/>
            <person name="Zhu H."/>
            <person name="Hu X."/>
            <person name="Ji K."/>
            <person name="Xiang X."/>
            <person name="Song Q."/>
            <person name="Yuan D."/>
            <person name="Jin S."/>
            <person name="Zhang L."/>
        </authorList>
    </citation>
    <scope>NUCLEOTIDE SEQUENCE [LARGE SCALE GENOMIC DNA]</scope>
    <source>
        <strain evidence="1">SQ_2022a</strain>
    </source>
</reference>
<protein>
    <submittedName>
        <fullName evidence="1">Ribulose-phosphate 3-epimerase, cytoplasmic isoform</fullName>
    </submittedName>
</protein>
<comment type="caution">
    <text evidence="1">The sequence shown here is derived from an EMBL/GenBank/DDBJ whole genome shotgun (WGS) entry which is preliminary data.</text>
</comment>
<dbReference type="Proteomes" id="UP001060215">
    <property type="component" value="Chromosome 12"/>
</dbReference>